<evidence type="ECO:0000256" key="11">
    <source>
        <dbReference type="ARBA" id="ARBA00025182"/>
    </source>
</evidence>
<feature type="region of interest" description="Disordered" evidence="13">
    <location>
        <begin position="88"/>
        <end position="174"/>
    </location>
</feature>
<dbReference type="InterPro" id="IPR004692">
    <property type="entry name" value="SecG"/>
</dbReference>
<reference evidence="14 15" key="1">
    <citation type="submission" date="2017-12" db="EMBL/GenBank/DDBJ databases">
        <authorList>
            <person name="Hurst M.R.H."/>
        </authorList>
    </citation>
    <scope>NUCLEOTIDE SEQUENCE [LARGE SCALE GENOMIC DNA]</scope>
    <source>
        <strain evidence="14 15">BM15</strain>
    </source>
</reference>
<accession>A0A2K9F4R2</accession>
<dbReference type="Proteomes" id="UP000233742">
    <property type="component" value="Chromosome"/>
</dbReference>
<evidence type="ECO:0000256" key="10">
    <source>
        <dbReference type="ARBA" id="ARBA00023136"/>
    </source>
</evidence>
<dbReference type="OrthoDB" id="7691811at2"/>
<proteinExistence type="inferred from homology"/>
<comment type="function">
    <text evidence="11 12">Involved in protein export. Participates in an early event of protein translocation.</text>
</comment>
<evidence type="ECO:0000313" key="14">
    <source>
        <dbReference type="EMBL" id="AUH35392.1"/>
    </source>
</evidence>
<evidence type="ECO:0000256" key="1">
    <source>
        <dbReference type="ARBA" id="ARBA00004651"/>
    </source>
</evidence>
<comment type="caution">
    <text evidence="12">Lacks conserved residue(s) required for the propagation of feature annotation.</text>
</comment>
<dbReference type="GO" id="GO:0015450">
    <property type="term" value="F:protein-transporting ATPase activity"/>
    <property type="evidence" value="ECO:0007669"/>
    <property type="project" value="UniProtKB-UniRule"/>
</dbReference>
<dbReference type="Pfam" id="PF03840">
    <property type="entry name" value="SecG"/>
    <property type="match status" value="1"/>
</dbReference>
<organism evidence="14 15">
    <name type="scientific">Paracoccus tegillarcae</name>
    <dbReference type="NCBI Taxonomy" id="1529068"/>
    <lineage>
        <taxon>Bacteria</taxon>
        <taxon>Pseudomonadati</taxon>
        <taxon>Pseudomonadota</taxon>
        <taxon>Alphaproteobacteria</taxon>
        <taxon>Rhodobacterales</taxon>
        <taxon>Paracoccaceae</taxon>
        <taxon>Paracoccus</taxon>
    </lineage>
</organism>
<evidence type="ECO:0000256" key="6">
    <source>
        <dbReference type="ARBA" id="ARBA00022692"/>
    </source>
</evidence>
<dbReference type="GO" id="GO:0043952">
    <property type="term" value="P:protein transport by the Sec complex"/>
    <property type="evidence" value="ECO:0007669"/>
    <property type="project" value="TreeGrafter"/>
</dbReference>
<comment type="subcellular location">
    <subcellularLocation>
        <location evidence="1 12">Cell membrane</location>
        <topology evidence="1 12">Multi-pass membrane protein</topology>
    </subcellularLocation>
</comment>
<dbReference type="KEGG" id="paro:CUV01_11370"/>
<keyword evidence="6 12" id="KW-0812">Transmembrane</keyword>
<evidence type="ECO:0000256" key="8">
    <source>
        <dbReference type="ARBA" id="ARBA00022989"/>
    </source>
</evidence>
<dbReference type="NCBIfam" id="TIGR00810">
    <property type="entry name" value="secG"/>
    <property type="match status" value="1"/>
</dbReference>
<evidence type="ECO:0000256" key="4">
    <source>
        <dbReference type="ARBA" id="ARBA00022448"/>
    </source>
</evidence>
<keyword evidence="8 12" id="KW-1133">Transmembrane helix</keyword>
<evidence type="ECO:0000256" key="5">
    <source>
        <dbReference type="ARBA" id="ARBA00022475"/>
    </source>
</evidence>
<comment type="similarity">
    <text evidence="2 12">Belongs to the SecG family.</text>
</comment>
<evidence type="ECO:0000256" key="3">
    <source>
        <dbReference type="ARBA" id="ARBA00017876"/>
    </source>
</evidence>
<dbReference type="PRINTS" id="PR01651">
    <property type="entry name" value="SECGEXPORT"/>
</dbReference>
<feature type="compositionally biased region" description="Polar residues" evidence="13">
    <location>
        <begin position="88"/>
        <end position="108"/>
    </location>
</feature>
<sequence>MQNVVLTIHLILALLLTGVVLLQRSEGGGLGMGGSGGGGGGGVMSGRQAANVFTRLTWVFGIALFVTSIALTVIAAREASTGSIIDQLGGQAQSQEEAPASNLPNLGTYTPPPTTSGQPVTPPSPQAPASAPAETAPATTAPETTAPEAAAPAADAVTPPAAETPAEPAQPATN</sequence>
<name>A0A2K9F4R2_9RHOB</name>
<keyword evidence="7 12" id="KW-0653">Protein transport</keyword>
<keyword evidence="10 12" id="KW-0472">Membrane</keyword>
<keyword evidence="4 12" id="KW-0813">Transport</keyword>
<dbReference type="GO" id="GO:0065002">
    <property type="term" value="P:intracellular protein transmembrane transport"/>
    <property type="evidence" value="ECO:0007669"/>
    <property type="project" value="TreeGrafter"/>
</dbReference>
<protein>
    <recommendedName>
        <fullName evidence="3 12">Protein-export membrane protein SecG</fullName>
    </recommendedName>
</protein>
<feature type="compositionally biased region" description="Low complexity" evidence="13">
    <location>
        <begin position="127"/>
        <end position="174"/>
    </location>
</feature>
<dbReference type="GO" id="GO:0009306">
    <property type="term" value="P:protein secretion"/>
    <property type="evidence" value="ECO:0007669"/>
    <property type="project" value="UniProtKB-UniRule"/>
</dbReference>
<evidence type="ECO:0000256" key="9">
    <source>
        <dbReference type="ARBA" id="ARBA00023010"/>
    </source>
</evidence>
<dbReference type="RefSeq" id="WP_101462044.1">
    <property type="nucleotide sequence ID" value="NZ_CP025408.1"/>
</dbReference>
<dbReference type="GO" id="GO:0005886">
    <property type="term" value="C:plasma membrane"/>
    <property type="evidence" value="ECO:0007669"/>
    <property type="project" value="UniProtKB-SubCell"/>
</dbReference>
<evidence type="ECO:0000256" key="13">
    <source>
        <dbReference type="SAM" id="MobiDB-lite"/>
    </source>
</evidence>
<keyword evidence="15" id="KW-1185">Reference proteome</keyword>
<dbReference type="PANTHER" id="PTHR34182">
    <property type="entry name" value="PROTEIN-EXPORT MEMBRANE PROTEIN SECG"/>
    <property type="match status" value="1"/>
</dbReference>
<evidence type="ECO:0000256" key="7">
    <source>
        <dbReference type="ARBA" id="ARBA00022927"/>
    </source>
</evidence>
<gene>
    <name evidence="14" type="ORF">CUV01_11370</name>
</gene>
<dbReference type="AlphaFoldDB" id="A0A2K9F4R2"/>
<dbReference type="EMBL" id="CP025408">
    <property type="protein sequence ID" value="AUH35392.1"/>
    <property type="molecule type" value="Genomic_DNA"/>
</dbReference>
<feature type="compositionally biased region" description="Pro residues" evidence="13">
    <location>
        <begin position="110"/>
        <end position="126"/>
    </location>
</feature>
<keyword evidence="5 12" id="KW-1003">Cell membrane</keyword>
<dbReference type="PANTHER" id="PTHR34182:SF1">
    <property type="entry name" value="PROTEIN-EXPORT MEMBRANE PROTEIN SECG"/>
    <property type="match status" value="1"/>
</dbReference>
<keyword evidence="9 12" id="KW-0811">Translocation</keyword>
<evidence type="ECO:0000256" key="12">
    <source>
        <dbReference type="RuleBase" id="RU365087"/>
    </source>
</evidence>
<evidence type="ECO:0000313" key="15">
    <source>
        <dbReference type="Proteomes" id="UP000233742"/>
    </source>
</evidence>
<evidence type="ECO:0000256" key="2">
    <source>
        <dbReference type="ARBA" id="ARBA00008445"/>
    </source>
</evidence>
<feature type="transmembrane region" description="Helical" evidence="12">
    <location>
        <begin position="56"/>
        <end position="76"/>
    </location>
</feature>